<reference evidence="1 2" key="1">
    <citation type="journal article" date="2015" name="Genome Biol.">
        <title>Comparative genomics of Steinernema reveals deeply conserved gene regulatory networks.</title>
        <authorList>
            <person name="Dillman A.R."/>
            <person name="Macchietto M."/>
            <person name="Porter C.F."/>
            <person name="Rogers A."/>
            <person name="Williams B."/>
            <person name="Antoshechkin I."/>
            <person name="Lee M.M."/>
            <person name="Goodwin Z."/>
            <person name="Lu X."/>
            <person name="Lewis E.E."/>
            <person name="Goodrich-Blair H."/>
            <person name="Stock S.P."/>
            <person name="Adams B.J."/>
            <person name="Sternberg P.W."/>
            <person name="Mortazavi A."/>
        </authorList>
    </citation>
    <scope>NUCLEOTIDE SEQUENCE [LARGE SCALE GENOMIC DNA]</scope>
    <source>
        <strain evidence="1 2">ALL</strain>
    </source>
</reference>
<gene>
    <name evidence="1" type="ORF">L596_014062</name>
</gene>
<dbReference type="Proteomes" id="UP000298663">
    <property type="component" value="Unassembled WGS sequence"/>
</dbReference>
<accession>A0A4U5NBM5</accession>
<evidence type="ECO:0000313" key="2">
    <source>
        <dbReference type="Proteomes" id="UP000298663"/>
    </source>
</evidence>
<name>A0A4U5NBM5_STECR</name>
<protein>
    <submittedName>
        <fullName evidence="1">Uncharacterized protein</fullName>
    </submittedName>
</protein>
<reference evidence="1 2" key="2">
    <citation type="journal article" date="2019" name="G3 (Bethesda)">
        <title>Hybrid Assembly of the Genome of the Entomopathogenic Nematode Steinernema carpocapsae Identifies the X-Chromosome.</title>
        <authorList>
            <person name="Serra L."/>
            <person name="Macchietto M."/>
            <person name="Macias-Munoz A."/>
            <person name="McGill C.J."/>
            <person name="Rodriguez I.M."/>
            <person name="Rodriguez B."/>
            <person name="Murad R."/>
            <person name="Mortazavi A."/>
        </authorList>
    </citation>
    <scope>NUCLEOTIDE SEQUENCE [LARGE SCALE GENOMIC DNA]</scope>
    <source>
        <strain evidence="1 2">ALL</strain>
    </source>
</reference>
<organism evidence="1 2">
    <name type="scientific">Steinernema carpocapsae</name>
    <name type="common">Entomopathogenic nematode</name>
    <dbReference type="NCBI Taxonomy" id="34508"/>
    <lineage>
        <taxon>Eukaryota</taxon>
        <taxon>Metazoa</taxon>
        <taxon>Ecdysozoa</taxon>
        <taxon>Nematoda</taxon>
        <taxon>Chromadorea</taxon>
        <taxon>Rhabditida</taxon>
        <taxon>Tylenchina</taxon>
        <taxon>Panagrolaimomorpha</taxon>
        <taxon>Strongyloidoidea</taxon>
        <taxon>Steinernematidae</taxon>
        <taxon>Steinernema</taxon>
    </lineage>
</organism>
<evidence type="ECO:0000313" key="1">
    <source>
        <dbReference type="EMBL" id="TKR79912.1"/>
    </source>
</evidence>
<keyword evidence="2" id="KW-1185">Reference proteome</keyword>
<proteinExistence type="predicted"/>
<dbReference type="AlphaFoldDB" id="A0A4U5NBM5"/>
<comment type="caution">
    <text evidence="1">The sequence shown here is derived from an EMBL/GenBank/DDBJ whole genome shotgun (WGS) entry which is preliminary data.</text>
</comment>
<dbReference type="EMBL" id="AZBU02000004">
    <property type="protein sequence ID" value="TKR79912.1"/>
    <property type="molecule type" value="Genomic_DNA"/>
</dbReference>
<sequence>MPNSGIIVKREELDVEVVAEYDYKLDEYKAYVSEQLKHLSPESKQRTMSQILEVWQKKAKKAKKQAATVD</sequence>